<protein>
    <submittedName>
        <fullName evidence="1">Uncharacterized protein</fullName>
    </submittedName>
</protein>
<evidence type="ECO:0000313" key="2">
    <source>
        <dbReference type="Proteomes" id="UP000796761"/>
    </source>
</evidence>
<reference evidence="1" key="1">
    <citation type="submission" date="2019-04" db="EMBL/GenBank/DDBJ databases">
        <title>Genome assembly of Zosterops borbonicus 15179.</title>
        <authorList>
            <person name="Leroy T."/>
            <person name="Anselmetti Y."/>
            <person name="Tilak M.-K."/>
            <person name="Nabholz B."/>
        </authorList>
    </citation>
    <scope>NUCLEOTIDE SEQUENCE</scope>
    <source>
        <strain evidence="1">HGM_15179</strain>
        <tissue evidence="1">Muscle</tissue>
    </source>
</reference>
<accession>A0A8K1GAC7</accession>
<gene>
    <name evidence="1" type="ORF">HGM15179_012811</name>
</gene>
<dbReference type="AlphaFoldDB" id="A0A8K1GAC7"/>
<sequence>MAPGLYQQECGQQDQGRDCSLYSALVRPHFKSCVQFWALYSKKNTELLEHVQRRAVELMKGHKSCEEQLMELALFSLEKRRLSGTLSLSTTA</sequence>
<dbReference type="EMBL" id="SWJQ01000447">
    <property type="protein sequence ID" value="TRZ14304.1"/>
    <property type="molecule type" value="Genomic_DNA"/>
</dbReference>
<name>A0A8K1GAC7_9PASS</name>
<dbReference type="OrthoDB" id="10456992at2759"/>
<organism evidence="1 2">
    <name type="scientific">Zosterops borbonicus</name>
    <dbReference type="NCBI Taxonomy" id="364589"/>
    <lineage>
        <taxon>Eukaryota</taxon>
        <taxon>Metazoa</taxon>
        <taxon>Chordata</taxon>
        <taxon>Craniata</taxon>
        <taxon>Vertebrata</taxon>
        <taxon>Euteleostomi</taxon>
        <taxon>Archelosauria</taxon>
        <taxon>Archosauria</taxon>
        <taxon>Dinosauria</taxon>
        <taxon>Saurischia</taxon>
        <taxon>Theropoda</taxon>
        <taxon>Coelurosauria</taxon>
        <taxon>Aves</taxon>
        <taxon>Neognathae</taxon>
        <taxon>Neoaves</taxon>
        <taxon>Telluraves</taxon>
        <taxon>Australaves</taxon>
        <taxon>Passeriformes</taxon>
        <taxon>Sylvioidea</taxon>
        <taxon>Zosteropidae</taxon>
        <taxon>Zosterops</taxon>
    </lineage>
</organism>
<proteinExistence type="predicted"/>
<keyword evidence="2" id="KW-1185">Reference proteome</keyword>
<evidence type="ECO:0000313" key="1">
    <source>
        <dbReference type="EMBL" id="TRZ14304.1"/>
    </source>
</evidence>
<dbReference type="Proteomes" id="UP000796761">
    <property type="component" value="Unassembled WGS sequence"/>
</dbReference>
<comment type="caution">
    <text evidence="1">The sequence shown here is derived from an EMBL/GenBank/DDBJ whole genome shotgun (WGS) entry which is preliminary data.</text>
</comment>